<reference evidence="2" key="1">
    <citation type="submission" date="2023-06" db="EMBL/GenBank/DDBJ databases">
        <title>Robiginitalea aurantiacus sp. nov. and Algoriphagus sediminis sp. nov., isolated from coastal sediment.</title>
        <authorList>
            <person name="Zhou Z.Y."/>
            <person name="An J."/>
            <person name="Jia Y.W."/>
            <person name="Du Z.J."/>
        </authorList>
    </citation>
    <scope>NUCLEOTIDE SEQUENCE</scope>
    <source>
        <strain evidence="2">M39</strain>
    </source>
</reference>
<accession>A0ABT7WEL1</accession>
<organism evidence="2 3">
    <name type="scientific">Robiginitalea aurantiaca</name>
    <dbReference type="NCBI Taxonomy" id="3056915"/>
    <lineage>
        <taxon>Bacteria</taxon>
        <taxon>Pseudomonadati</taxon>
        <taxon>Bacteroidota</taxon>
        <taxon>Flavobacteriia</taxon>
        <taxon>Flavobacteriales</taxon>
        <taxon>Flavobacteriaceae</taxon>
        <taxon>Robiginitalea</taxon>
    </lineage>
</organism>
<evidence type="ECO:0000313" key="3">
    <source>
        <dbReference type="Proteomes" id="UP001174839"/>
    </source>
</evidence>
<dbReference type="EMBL" id="JAUDUY010000003">
    <property type="protein sequence ID" value="MDM9631357.1"/>
    <property type="molecule type" value="Genomic_DNA"/>
</dbReference>
<name>A0ABT7WEL1_9FLAO</name>
<keyword evidence="1" id="KW-0732">Signal</keyword>
<dbReference type="SUPFAM" id="SSF160574">
    <property type="entry name" value="BT0923-like"/>
    <property type="match status" value="1"/>
</dbReference>
<proteinExistence type="predicted"/>
<keyword evidence="3" id="KW-1185">Reference proteome</keyword>
<feature type="chain" id="PRO_5046351818" evidence="1">
    <location>
        <begin position="20"/>
        <end position="193"/>
    </location>
</feature>
<comment type="caution">
    <text evidence="2">The sequence shown here is derived from an EMBL/GenBank/DDBJ whole genome shotgun (WGS) entry which is preliminary data.</text>
</comment>
<dbReference type="RefSeq" id="WP_289724715.1">
    <property type="nucleotide sequence ID" value="NZ_JAUDUY010000003.1"/>
</dbReference>
<evidence type="ECO:0000256" key="1">
    <source>
        <dbReference type="SAM" id="SignalP"/>
    </source>
</evidence>
<dbReference type="Proteomes" id="UP001174839">
    <property type="component" value="Unassembled WGS sequence"/>
</dbReference>
<protein>
    <submittedName>
        <fullName evidence="2">Uncharacterized protein</fullName>
    </submittedName>
</protein>
<sequence length="193" mass="22844">MKVKIAVLLIAFLSHSVSAQVKYEREFRIKKSQFPEASFQMAAPYLDGVRKLRFYKEIDSSNQRFKMKFKRDKLYYSLEFSDQDALEAIEILIESIDIPEDSFNAMQAYLNVEFANFKIRKIHQQYPRKAFSSAEETFRNAFQNLILEEIRYELLVASKTADGKLDYEIFFDSRGQFLARRKSLPPNYDHVLY</sequence>
<feature type="signal peptide" evidence="1">
    <location>
        <begin position="1"/>
        <end position="19"/>
    </location>
</feature>
<evidence type="ECO:0000313" key="2">
    <source>
        <dbReference type="EMBL" id="MDM9631357.1"/>
    </source>
</evidence>
<gene>
    <name evidence="2" type="ORF">QU605_07740</name>
</gene>